<comment type="caution">
    <text evidence="1">The sequence shown here is derived from an EMBL/GenBank/DDBJ whole genome shotgun (WGS) entry which is preliminary data.</text>
</comment>
<evidence type="ECO:0000313" key="1">
    <source>
        <dbReference type="EMBL" id="MCS3951826.1"/>
    </source>
</evidence>
<dbReference type="AlphaFoldDB" id="A0A9X2U8F5"/>
<gene>
    <name evidence="1" type="ORF">GGP83_001778</name>
</gene>
<name>A0A9X2U8F5_9BACT</name>
<proteinExistence type="predicted"/>
<organism evidence="1 2">
    <name type="scientific">Salinibacter ruber</name>
    <dbReference type="NCBI Taxonomy" id="146919"/>
    <lineage>
        <taxon>Bacteria</taxon>
        <taxon>Pseudomonadati</taxon>
        <taxon>Rhodothermota</taxon>
        <taxon>Rhodothermia</taxon>
        <taxon>Rhodothermales</taxon>
        <taxon>Salinibacteraceae</taxon>
        <taxon>Salinibacter</taxon>
    </lineage>
</organism>
<protein>
    <submittedName>
        <fullName evidence="1">Uncharacterized protein</fullName>
    </submittedName>
</protein>
<accession>A0A9X2U8F5</accession>
<sequence>MNVYVGGDVSKGYADFCLMDGEGGILLEIQPDDTH</sequence>
<evidence type="ECO:0000313" key="2">
    <source>
        <dbReference type="Proteomes" id="UP001155010"/>
    </source>
</evidence>
<dbReference type="Proteomes" id="UP001155010">
    <property type="component" value="Unassembled WGS sequence"/>
</dbReference>
<dbReference type="EMBL" id="JANUBB010000006">
    <property type="protein sequence ID" value="MCS3951826.1"/>
    <property type="molecule type" value="Genomic_DNA"/>
</dbReference>
<reference evidence="1" key="1">
    <citation type="submission" date="2022-08" db="EMBL/GenBank/DDBJ databases">
        <title>Genomic Encyclopedia of Type Strains, Phase V (KMG-V): Genome sequencing to study the core and pangenomes of soil and plant-associated prokaryotes.</title>
        <authorList>
            <person name="Whitman W."/>
        </authorList>
    </citation>
    <scope>NUCLEOTIDE SEQUENCE</scope>
    <source>
        <strain evidence="1">SP2017</strain>
    </source>
</reference>